<name>A0ABZ2RAB4_ECTME</name>
<accession>A0ABZ2RAB4</accession>
<dbReference type="EMBL" id="CP148074">
    <property type="protein sequence ID" value="WXL23954.1"/>
    <property type="molecule type" value="Genomic_DNA"/>
</dbReference>
<gene>
    <name evidence="1" type="ORF">WG219_11365</name>
</gene>
<protein>
    <submittedName>
        <fullName evidence="1">Uncharacterized protein</fullName>
    </submittedName>
</protein>
<proteinExistence type="predicted"/>
<keyword evidence="2" id="KW-1185">Reference proteome</keyword>
<evidence type="ECO:0000313" key="2">
    <source>
        <dbReference type="Proteomes" id="UP001476583"/>
    </source>
</evidence>
<dbReference type="Proteomes" id="UP001476583">
    <property type="component" value="Chromosome"/>
</dbReference>
<sequence length="79" mass="8630">MKDVTEFREFLGETMRKVLSGEATVDQAKAISMVAAEINASTRNEIELARATDGDFKGTGFIDVTPRPQQRAAIQGVRS</sequence>
<organism evidence="1 2">
    <name type="scientific">Ectopseudomonas mendocina</name>
    <name type="common">Pseudomonas mendocina</name>
    <dbReference type="NCBI Taxonomy" id="300"/>
    <lineage>
        <taxon>Bacteria</taxon>
        <taxon>Pseudomonadati</taxon>
        <taxon>Pseudomonadota</taxon>
        <taxon>Gammaproteobacteria</taxon>
        <taxon>Pseudomonadales</taxon>
        <taxon>Pseudomonadaceae</taxon>
        <taxon>Ectopseudomonas</taxon>
    </lineage>
</organism>
<reference evidence="1 2" key="1">
    <citation type="submission" date="2024-03" db="EMBL/GenBank/DDBJ databases">
        <title>Complete genome of BD2.</title>
        <authorList>
            <person name="Cao G."/>
        </authorList>
    </citation>
    <scope>NUCLEOTIDE SEQUENCE [LARGE SCALE GENOMIC DNA]</scope>
    <source>
        <strain evidence="1 2">BD2</strain>
    </source>
</reference>
<evidence type="ECO:0000313" key="1">
    <source>
        <dbReference type="EMBL" id="WXL23954.1"/>
    </source>
</evidence>